<dbReference type="SMART" id="SM00369">
    <property type="entry name" value="LRR_TYP"/>
    <property type="match status" value="3"/>
</dbReference>
<feature type="signal peptide" evidence="4">
    <location>
        <begin position="1"/>
        <end position="29"/>
    </location>
</feature>
<dbReference type="InterPro" id="IPR050333">
    <property type="entry name" value="SLRP"/>
</dbReference>
<dbReference type="PROSITE" id="PS51450">
    <property type="entry name" value="LRR"/>
    <property type="match status" value="2"/>
</dbReference>
<sequence>MPGSHSNLGPQSQSSWLILVIALVCGTQSKESLSDVEMLSAKPNRCTYARAYDMYGAHCGGLQLTRIPSLKPGIEILDFTENRLRELKADTFSSYSSIRFLYLAENAIFIIDENAFSPLYYLETLDLSRNAIMSVPSGLFQLPSLRNLYMSGNALIYLDRELQSLQRPIKAPLENLDLSDCRIDSLPNLGVLPQLRMYNASQNRLSSLPLARLAETCNLWKMDLSGSIDNIDLCELKPTIVWMDQNRIIFNLDNYARINTYEFGNCPAIVPETINTTYSACKARYIEGRNGRTSRQTWLTICGGLAGFLVGFILILYLMHRSNVAQTKRAIKKKSTTPSNNENYSKEILLNVK</sequence>
<evidence type="ECO:0000256" key="4">
    <source>
        <dbReference type="SAM" id="SignalP"/>
    </source>
</evidence>
<dbReference type="SUPFAM" id="SSF52058">
    <property type="entry name" value="L domain-like"/>
    <property type="match status" value="1"/>
</dbReference>
<dbReference type="InterPro" id="IPR001611">
    <property type="entry name" value="Leu-rich_rpt"/>
</dbReference>
<organism evidence="5 6">
    <name type="scientific">Eumeta variegata</name>
    <name type="common">Bagworm moth</name>
    <name type="synonym">Eumeta japonica</name>
    <dbReference type="NCBI Taxonomy" id="151549"/>
    <lineage>
        <taxon>Eukaryota</taxon>
        <taxon>Metazoa</taxon>
        <taxon>Ecdysozoa</taxon>
        <taxon>Arthropoda</taxon>
        <taxon>Hexapoda</taxon>
        <taxon>Insecta</taxon>
        <taxon>Pterygota</taxon>
        <taxon>Neoptera</taxon>
        <taxon>Endopterygota</taxon>
        <taxon>Lepidoptera</taxon>
        <taxon>Glossata</taxon>
        <taxon>Ditrysia</taxon>
        <taxon>Tineoidea</taxon>
        <taxon>Psychidae</taxon>
        <taxon>Oiketicinae</taxon>
        <taxon>Eumeta</taxon>
    </lineage>
</organism>
<keyword evidence="3 5" id="KW-0812">Transmembrane</keyword>
<protein>
    <submittedName>
        <fullName evidence="5">Leucine-rich repeat transmembrane neuronal protein 2</fullName>
    </submittedName>
</protein>
<dbReference type="AlphaFoldDB" id="A0A4C1UQA1"/>
<keyword evidence="3" id="KW-0472">Membrane</keyword>
<keyword evidence="6" id="KW-1185">Reference proteome</keyword>
<proteinExistence type="predicted"/>
<evidence type="ECO:0000313" key="6">
    <source>
        <dbReference type="Proteomes" id="UP000299102"/>
    </source>
</evidence>
<evidence type="ECO:0000313" key="5">
    <source>
        <dbReference type="EMBL" id="GBP28162.1"/>
    </source>
</evidence>
<dbReference type="Pfam" id="PF13855">
    <property type="entry name" value="LRR_8"/>
    <property type="match status" value="1"/>
</dbReference>
<accession>A0A4C1UQA1</accession>
<dbReference type="PANTHER" id="PTHR45712:SF22">
    <property type="entry name" value="INSULIN-LIKE GROWTH FACTOR-BINDING PROTEIN COMPLEX ACID LABILE SUBUNIT"/>
    <property type="match status" value="1"/>
</dbReference>
<dbReference type="GO" id="GO:0005615">
    <property type="term" value="C:extracellular space"/>
    <property type="evidence" value="ECO:0007669"/>
    <property type="project" value="TreeGrafter"/>
</dbReference>
<keyword evidence="3" id="KW-1133">Transmembrane helix</keyword>
<comment type="caution">
    <text evidence="5">The sequence shown here is derived from an EMBL/GenBank/DDBJ whole genome shotgun (WGS) entry which is preliminary data.</text>
</comment>
<evidence type="ECO:0000256" key="2">
    <source>
        <dbReference type="ARBA" id="ARBA00022737"/>
    </source>
</evidence>
<keyword evidence="4" id="KW-0732">Signal</keyword>
<dbReference type="Gene3D" id="3.80.10.10">
    <property type="entry name" value="Ribonuclease Inhibitor"/>
    <property type="match status" value="1"/>
</dbReference>
<dbReference type="InterPro" id="IPR032675">
    <property type="entry name" value="LRR_dom_sf"/>
</dbReference>
<evidence type="ECO:0000256" key="3">
    <source>
        <dbReference type="SAM" id="Phobius"/>
    </source>
</evidence>
<dbReference type="InterPro" id="IPR003591">
    <property type="entry name" value="Leu-rich_rpt_typical-subtyp"/>
</dbReference>
<keyword evidence="2" id="KW-0677">Repeat</keyword>
<dbReference type="PANTHER" id="PTHR45712">
    <property type="entry name" value="AGAP008170-PA"/>
    <property type="match status" value="1"/>
</dbReference>
<reference evidence="5 6" key="1">
    <citation type="journal article" date="2019" name="Commun. Biol.">
        <title>The bagworm genome reveals a unique fibroin gene that provides high tensile strength.</title>
        <authorList>
            <person name="Kono N."/>
            <person name="Nakamura H."/>
            <person name="Ohtoshi R."/>
            <person name="Tomita M."/>
            <person name="Numata K."/>
            <person name="Arakawa K."/>
        </authorList>
    </citation>
    <scope>NUCLEOTIDE SEQUENCE [LARGE SCALE GENOMIC DNA]</scope>
</reference>
<dbReference type="OrthoDB" id="694479at2759"/>
<feature type="chain" id="PRO_5020038013" evidence="4">
    <location>
        <begin position="30"/>
        <end position="353"/>
    </location>
</feature>
<gene>
    <name evidence="5" type="primary">LRRTM2</name>
    <name evidence="5" type="ORF">EVAR_76257_1</name>
</gene>
<dbReference type="Proteomes" id="UP000299102">
    <property type="component" value="Unassembled WGS sequence"/>
</dbReference>
<evidence type="ECO:0000256" key="1">
    <source>
        <dbReference type="ARBA" id="ARBA00022614"/>
    </source>
</evidence>
<keyword evidence="1" id="KW-0433">Leucine-rich repeat</keyword>
<feature type="transmembrane region" description="Helical" evidence="3">
    <location>
        <begin position="298"/>
        <end position="319"/>
    </location>
</feature>
<dbReference type="STRING" id="151549.A0A4C1UQA1"/>
<dbReference type="EMBL" id="BGZK01000203">
    <property type="protein sequence ID" value="GBP28162.1"/>
    <property type="molecule type" value="Genomic_DNA"/>
</dbReference>
<name>A0A4C1UQA1_EUMVA</name>